<protein>
    <submittedName>
        <fullName evidence="4">Uncharacterized protein</fullName>
    </submittedName>
</protein>
<evidence type="ECO:0000256" key="3">
    <source>
        <dbReference type="SAM" id="Phobius"/>
    </source>
</evidence>
<dbReference type="Gene3D" id="2.60.120.650">
    <property type="entry name" value="Cupin"/>
    <property type="match status" value="1"/>
</dbReference>
<evidence type="ECO:0000256" key="2">
    <source>
        <dbReference type="ARBA" id="ARBA00022679"/>
    </source>
</evidence>
<reference evidence="4 5" key="1">
    <citation type="submission" date="2020-08" db="EMBL/GenBank/DDBJ databases">
        <title>Plant Genome Project.</title>
        <authorList>
            <person name="Zhang R.-G."/>
        </authorList>
    </citation>
    <scope>NUCLEOTIDE SEQUENCE [LARGE SCALE GENOMIC DNA]</scope>
    <source>
        <tissue evidence="4">Rhizome</tissue>
    </source>
</reference>
<keyword evidence="3" id="KW-1133">Transmembrane helix</keyword>
<feature type="transmembrane region" description="Helical" evidence="3">
    <location>
        <begin position="106"/>
        <end position="127"/>
    </location>
</feature>
<sequence length="182" mass="20392">MGNRGHKVGKPYHDDFSKADSNLPLLTQFPLGSCILDLLADHSFSLYLSEEEVALSSLAIDEATRALFPRLSFLFKILGHAVLALILWSCASSLDLTSKATITSFYMFIWKLFYAEYLLIPLVLYGADFDTGVFSSGFPKELSSEKVLALGDQYMSSGWNLNNFPWLPDSVLRLKVETFLVF</sequence>
<comment type="caution">
    <text evidence="4">The sequence shown here is derived from an EMBL/GenBank/DDBJ whole genome shotgun (WGS) entry which is preliminary data.</text>
</comment>
<accession>A0A8J5HKH2</accession>
<evidence type="ECO:0000313" key="4">
    <source>
        <dbReference type="EMBL" id="KAG6518331.1"/>
    </source>
</evidence>
<dbReference type="PANTHER" id="PTHR43009">
    <property type="entry name" value="HOMOGENTISATE SOLANESYLTRANSFERASE, CHLOROPLASTIC"/>
    <property type="match status" value="1"/>
</dbReference>
<name>A0A8J5HKH2_ZINOF</name>
<dbReference type="AlphaFoldDB" id="A0A8J5HKH2"/>
<organism evidence="4 5">
    <name type="scientific">Zingiber officinale</name>
    <name type="common">Ginger</name>
    <name type="synonym">Amomum zingiber</name>
    <dbReference type="NCBI Taxonomy" id="94328"/>
    <lineage>
        <taxon>Eukaryota</taxon>
        <taxon>Viridiplantae</taxon>
        <taxon>Streptophyta</taxon>
        <taxon>Embryophyta</taxon>
        <taxon>Tracheophyta</taxon>
        <taxon>Spermatophyta</taxon>
        <taxon>Magnoliopsida</taxon>
        <taxon>Liliopsida</taxon>
        <taxon>Zingiberales</taxon>
        <taxon>Zingiberaceae</taxon>
        <taxon>Zingiber</taxon>
    </lineage>
</organism>
<gene>
    <name evidence="4" type="ORF">ZIOFF_021735</name>
</gene>
<keyword evidence="2" id="KW-0808">Transferase</keyword>
<comment type="similarity">
    <text evidence="1">Belongs to the UbiA prenyltransferase family.</text>
</comment>
<keyword evidence="3" id="KW-0812">Transmembrane</keyword>
<dbReference type="GO" id="GO:0016740">
    <property type="term" value="F:transferase activity"/>
    <property type="evidence" value="ECO:0007669"/>
    <property type="project" value="UniProtKB-KW"/>
</dbReference>
<feature type="transmembrane region" description="Helical" evidence="3">
    <location>
        <begin position="73"/>
        <end position="94"/>
    </location>
</feature>
<keyword evidence="5" id="KW-1185">Reference proteome</keyword>
<keyword evidence="3" id="KW-0472">Membrane</keyword>
<evidence type="ECO:0000256" key="1">
    <source>
        <dbReference type="ARBA" id="ARBA00005985"/>
    </source>
</evidence>
<dbReference type="EMBL" id="JACMSC010000006">
    <property type="protein sequence ID" value="KAG6518331.1"/>
    <property type="molecule type" value="Genomic_DNA"/>
</dbReference>
<proteinExistence type="inferred from homology"/>
<dbReference type="PANTHER" id="PTHR43009:SF6">
    <property type="entry name" value="HOMOGENTISATE PHYTYLTRANSFERASE 1, CHLOROPLASTIC"/>
    <property type="match status" value="1"/>
</dbReference>
<evidence type="ECO:0000313" key="5">
    <source>
        <dbReference type="Proteomes" id="UP000734854"/>
    </source>
</evidence>
<dbReference type="Proteomes" id="UP000734854">
    <property type="component" value="Unassembled WGS sequence"/>
</dbReference>